<comment type="caution">
    <text evidence="4">The sequence shown here is derived from an EMBL/GenBank/DDBJ whole genome shotgun (WGS) entry which is preliminary data.</text>
</comment>
<dbReference type="PROSITE" id="PS51059">
    <property type="entry name" value="PARP_CATALYTIC"/>
    <property type="match status" value="1"/>
</dbReference>
<dbReference type="PANTHER" id="PTHR45740">
    <property type="entry name" value="POLY [ADP-RIBOSE] POLYMERASE"/>
    <property type="match status" value="1"/>
</dbReference>
<dbReference type="SUPFAM" id="SSF56399">
    <property type="entry name" value="ADP-ribosylation"/>
    <property type="match status" value="1"/>
</dbReference>
<dbReference type="GO" id="GO:0005634">
    <property type="term" value="C:nucleus"/>
    <property type="evidence" value="ECO:0007669"/>
    <property type="project" value="TreeGrafter"/>
</dbReference>
<dbReference type="InterPro" id="IPR012317">
    <property type="entry name" value="Poly(ADP-ribose)pol_cat_dom"/>
</dbReference>
<evidence type="ECO:0000256" key="2">
    <source>
        <dbReference type="SAM" id="Coils"/>
    </source>
</evidence>
<sequence length="384" mass="42080">MTGEKTSSERQEVHSYNGSCIDLTSAQTFPHLTDDLEIVGVKEEGAKHVEQGMPGKSKSVDAEDIACTGEFSPTPEELEKRKLLRKNERLQKRVEAMQKQLLQKEVEDSEVQVAEKLEGQAVSKVEAVVSAPSYPIFWTPGLDKIALVDLPLPRDHPNYKPVKPCGPPVLMDLTADAAPSTSANPADNVANEVQMVLEHFLAGGLHVEQVVRIQRIQNERLWFKYQIRRAEVAEAAGEAKVNEQLLFHGADDTTMKKIYTEGFDIRVANMGGALGVGSYFAQASSYSDTYSKMSLHAAGCHGRRPAIGNVFRGEQAVARGHHVMTLCPTVLGRLGKGQHGMRRPPEGKDSVCSGIALQRSRSGSTAKGNKNKAAWQTWCQELLP</sequence>
<protein>
    <recommendedName>
        <fullName evidence="1">Poly [ADP-ribose] polymerase</fullName>
        <shortName evidence="1">PARP</shortName>
        <ecNumber evidence="1">2.4.2.-</ecNumber>
    </recommendedName>
</protein>
<name>A0AAE0GKJ1_9CHLO</name>
<keyword evidence="1" id="KW-0520">NAD</keyword>
<feature type="coiled-coil region" evidence="2">
    <location>
        <begin position="80"/>
        <end position="107"/>
    </location>
</feature>
<dbReference type="GO" id="GO:1990404">
    <property type="term" value="F:NAD+-protein mono-ADP-ribosyltransferase activity"/>
    <property type="evidence" value="ECO:0007669"/>
    <property type="project" value="TreeGrafter"/>
</dbReference>
<dbReference type="Pfam" id="PF00644">
    <property type="entry name" value="PARP"/>
    <property type="match status" value="1"/>
</dbReference>
<dbReference type="AlphaFoldDB" id="A0AAE0GKJ1"/>
<dbReference type="PANTHER" id="PTHR45740:SF2">
    <property type="entry name" value="POLY [ADP-RIBOSE] POLYMERASE"/>
    <property type="match status" value="1"/>
</dbReference>
<keyword evidence="1" id="KW-0328">Glycosyltransferase</keyword>
<proteinExistence type="predicted"/>
<evidence type="ECO:0000256" key="1">
    <source>
        <dbReference type="RuleBase" id="RU362114"/>
    </source>
</evidence>
<dbReference type="EMBL" id="LGRX02004746">
    <property type="protein sequence ID" value="KAK3279653.1"/>
    <property type="molecule type" value="Genomic_DNA"/>
</dbReference>
<organism evidence="4 5">
    <name type="scientific">Cymbomonas tetramitiformis</name>
    <dbReference type="NCBI Taxonomy" id="36881"/>
    <lineage>
        <taxon>Eukaryota</taxon>
        <taxon>Viridiplantae</taxon>
        <taxon>Chlorophyta</taxon>
        <taxon>Pyramimonadophyceae</taxon>
        <taxon>Pyramimonadales</taxon>
        <taxon>Pyramimonadaceae</taxon>
        <taxon>Cymbomonas</taxon>
    </lineage>
</organism>
<feature type="domain" description="PARP catalytic" evidence="3">
    <location>
        <begin position="170"/>
        <end position="384"/>
    </location>
</feature>
<dbReference type="EC" id="2.4.2.-" evidence="1"/>
<reference evidence="4 5" key="1">
    <citation type="journal article" date="2015" name="Genome Biol. Evol.">
        <title>Comparative Genomics of a Bacterivorous Green Alga Reveals Evolutionary Causalities and Consequences of Phago-Mixotrophic Mode of Nutrition.</title>
        <authorList>
            <person name="Burns J.A."/>
            <person name="Paasch A."/>
            <person name="Narechania A."/>
            <person name="Kim E."/>
        </authorList>
    </citation>
    <scope>NUCLEOTIDE SEQUENCE [LARGE SCALE GENOMIC DNA]</scope>
    <source>
        <strain evidence="4 5">PLY_AMNH</strain>
    </source>
</reference>
<evidence type="ECO:0000259" key="3">
    <source>
        <dbReference type="PROSITE" id="PS51059"/>
    </source>
</evidence>
<keyword evidence="2" id="KW-0175">Coiled coil</keyword>
<dbReference type="GO" id="GO:0003950">
    <property type="term" value="F:NAD+ poly-ADP-ribosyltransferase activity"/>
    <property type="evidence" value="ECO:0007669"/>
    <property type="project" value="UniProtKB-UniRule"/>
</dbReference>
<gene>
    <name evidence="4" type="ORF">CYMTET_12473</name>
</gene>
<keyword evidence="5" id="KW-1185">Reference proteome</keyword>
<evidence type="ECO:0000313" key="4">
    <source>
        <dbReference type="EMBL" id="KAK3279653.1"/>
    </source>
</evidence>
<accession>A0AAE0GKJ1</accession>
<evidence type="ECO:0000313" key="5">
    <source>
        <dbReference type="Proteomes" id="UP001190700"/>
    </source>
</evidence>
<dbReference type="Proteomes" id="UP001190700">
    <property type="component" value="Unassembled WGS sequence"/>
</dbReference>
<keyword evidence="1" id="KW-0808">Transferase</keyword>
<dbReference type="Gene3D" id="3.90.228.10">
    <property type="match status" value="1"/>
</dbReference>
<dbReference type="InterPro" id="IPR051712">
    <property type="entry name" value="ARTD-AVP"/>
</dbReference>